<evidence type="ECO:0000313" key="3">
    <source>
        <dbReference type="Proteomes" id="UP000031668"/>
    </source>
</evidence>
<protein>
    <submittedName>
        <fullName evidence="2">Uncharacterized protein</fullName>
    </submittedName>
</protein>
<gene>
    <name evidence="2" type="ORF">RF11_01925</name>
</gene>
<proteinExistence type="predicted"/>
<comment type="caution">
    <text evidence="2">The sequence shown here is derived from an EMBL/GenBank/DDBJ whole genome shotgun (WGS) entry which is preliminary data.</text>
</comment>
<dbReference type="AlphaFoldDB" id="A0A0C2JBX5"/>
<name>A0A0C2JBX5_THEKT</name>
<keyword evidence="1" id="KW-1133">Transmembrane helix</keyword>
<reference evidence="2 3" key="1">
    <citation type="journal article" date="2014" name="Genome Biol. Evol.">
        <title>The genome of the myxosporean Thelohanellus kitauei shows adaptations to nutrient acquisition within its fish host.</title>
        <authorList>
            <person name="Yang Y."/>
            <person name="Xiong J."/>
            <person name="Zhou Z."/>
            <person name="Huo F."/>
            <person name="Miao W."/>
            <person name="Ran C."/>
            <person name="Liu Y."/>
            <person name="Zhang J."/>
            <person name="Feng J."/>
            <person name="Wang M."/>
            <person name="Wang M."/>
            <person name="Wang L."/>
            <person name="Yao B."/>
        </authorList>
    </citation>
    <scope>NUCLEOTIDE SEQUENCE [LARGE SCALE GENOMIC DNA]</scope>
    <source>
        <strain evidence="2">Wuqing</strain>
    </source>
</reference>
<evidence type="ECO:0000256" key="1">
    <source>
        <dbReference type="SAM" id="Phobius"/>
    </source>
</evidence>
<organism evidence="2 3">
    <name type="scientific">Thelohanellus kitauei</name>
    <name type="common">Myxosporean</name>
    <dbReference type="NCBI Taxonomy" id="669202"/>
    <lineage>
        <taxon>Eukaryota</taxon>
        <taxon>Metazoa</taxon>
        <taxon>Cnidaria</taxon>
        <taxon>Myxozoa</taxon>
        <taxon>Myxosporea</taxon>
        <taxon>Bivalvulida</taxon>
        <taxon>Platysporina</taxon>
        <taxon>Myxobolidae</taxon>
        <taxon>Thelohanellus</taxon>
    </lineage>
</organism>
<keyword evidence="1" id="KW-0472">Membrane</keyword>
<accession>A0A0C2JBX5</accession>
<keyword evidence="3" id="KW-1185">Reference proteome</keyword>
<dbReference type="Proteomes" id="UP000031668">
    <property type="component" value="Unassembled WGS sequence"/>
</dbReference>
<sequence>MNVIAVWLLIKCDETYIIDFPSLKSTHRIEFEGVAMAQCKTNDFLKPTHNQTVNITTFLSKWVDKSLTISFFFDLETSTNEYFFTNIGVDMIVSDTDYVLIKDTRTNTDKFQYNYRNYNKYYLTKPVAPSGNKTVYWIVGVSITILLIISIINFVYIIQKNKVNTRGFQAVHTISSES</sequence>
<dbReference type="EMBL" id="JWZT01003493">
    <property type="protein sequence ID" value="KII66658.1"/>
    <property type="molecule type" value="Genomic_DNA"/>
</dbReference>
<feature type="transmembrane region" description="Helical" evidence="1">
    <location>
        <begin position="135"/>
        <end position="158"/>
    </location>
</feature>
<keyword evidence="1" id="KW-0812">Transmembrane</keyword>
<evidence type="ECO:0000313" key="2">
    <source>
        <dbReference type="EMBL" id="KII66658.1"/>
    </source>
</evidence>